<dbReference type="Gene3D" id="2.60.120.330">
    <property type="entry name" value="B-lactam Antibiotic, Isopenicillin N Synthase, Chain"/>
    <property type="match status" value="1"/>
</dbReference>
<dbReference type="PANTHER" id="PTHR30613:SF1">
    <property type="entry name" value="DUF1479 DOMAIN PROTEIN (AFU_ORTHOLOGUE AFUA_5G09280)"/>
    <property type="match status" value="1"/>
</dbReference>
<dbReference type="GeneID" id="75827084"/>
<keyword evidence="2" id="KW-1185">Reference proteome</keyword>
<protein>
    <submittedName>
        <fullName evidence="1">Uncharacterized protein</fullName>
    </submittedName>
</protein>
<evidence type="ECO:0000313" key="1">
    <source>
        <dbReference type="EMBL" id="KAI6783063.1"/>
    </source>
</evidence>
<proteinExistence type="predicted"/>
<evidence type="ECO:0000313" key="2">
    <source>
        <dbReference type="Proteomes" id="UP001055219"/>
    </source>
</evidence>
<dbReference type="RefSeq" id="XP_051363919.1">
    <property type="nucleotide sequence ID" value="XM_051504399.1"/>
</dbReference>
<sequence length="462" mass="51113">MSQASKPQRYPPYFAEIKQRLVEGHEEAICKSWHRLLCRLRTEVDLLTREGSNAIPTISFDDIANDCTTRKFVAGLKQRGVGVVRNVVAGEVLSTWMRETEQYFAHSRNEAIGTSVCGPQLQNVFWSPAQTRARVSPGVLAVQQAIMRAWTGPKPKPPLTTNFPVVYADRLHRGDATTATLHQTAHIDGPSLERWEQHIGSSYAHVWSGDWERYDPWDPQKRLAATSESRGYDTACTVFRMFQGLLCLETKASEVAFFRFCPLLQAATAYVLLRPFFSPVVATPSSSDFLSAENWILAPAACAELPGAGQAARQEVTHALHPHLQLSQTLIPHPPLRPGDYLIWHPDAIIAPPDAASNATAMFLPACPLTHGNALYLARQRKTFLLGHRGPDFAKLDGRDERAHMGRAGVQDVCDAGGEAGLRAMGFMPLDEDDIASAIEADVVDMANNVLFPDRHDFDVEN</sequence>
<dbReference type="InterPro" id="IPR010856">
    <property type="entry name" value="Gig2-like"/>
</dbReference>
<dbReference type="SUPFAM" id="SSF51197">
    <property type="entry name" value="Clavaminate synthase-like"/>
    <property type="match status" value="1"/>
</dbReference>
<comment type="caution">
    <text evidence="1">The sequence shown here is derived from an EMBL/GenBank/DDBJ whole genome shotgun (WGS) entry which is preliminary data.</text>
</comment>
<dbReference type="Pfam" id="PF07350">
    <property type="entry name" value="Gig2-like"/>
    <property type="match status" value="1"/>
</dbReference>
<reference evidence="1" key="2">
    <citation type="submission" date="2022-07" db="EMBL/GenBank/DDBJ databases">
        <authorList>
            <person name="Goncalves M.F.M."/>
            <person name="Hilario S."/>
            <person name="Van De Peer Y."/>
            <person name="Esteves A.C."/>
            <person name="Alves A."/>
        </authorList>
    </citation>
    <scope>NUCLEOTIDE SEQUENCE</scope>
    <source>
        <strain evidence="1">MUM 19.33</strain>
    </source>
</reference>
<dbReference type="AlphaFoldDB" id="A0A9P9Y4J3"/>
<organism evidence="1 2">
    <name type="scientific">Emericellopsis cladophorae</name>
    <dbReference type="NCBI Taxonomy" id="2686198"/>
    <lineage>
        <taxon>Eukaryota</taxon>
        <taxon>Fungi</taxon>
        <taxon>Dikarya</taxon>
        <taxon>Ascomycota</taxon>
        <taxon>Pezizomycotina</taxon>
        <taxon>Sordariomycetes</taxon>
        <taxon>Hypocreomycetidae</taxon>
        <taxon>Hypocreales</taxon>
        <taxon>Bionectriaceae</taxon>
        <taxon>Emericellopsis</taxon>
    </lineage>
</organism>
<dbReference type="Proteomes" id="UP001055219">
    <property type="component" value="Unassembled WGS sequence"/>
</dbReference>
<accession>A0A9P9Y4J3</accession>
<gene>
    <name evidence="1" type="ORF">J7T54_000565</name>
</gene>
<dbReference type="OrthoDB" id="8249012at2759"/>
<dbReference type="InterPro" id="IPR027443">
    <property type="entry name" value="IPNS-like_sf"/>
</dbReference>
<dbReference type="PANTHER" id="PTHR30613">
    <property type="entry name" value="UNCHARACTERIZED PROTEIN YBIU-RELATED"/>
    <property type="match status" value="1"/>
</dbReference>
<dbReference type="EMBL" id="JAGIXG020000009">
    <property type="protein sequence ID" value="KAI6783063.1"/>
    <property type="molecule type" value="Genomic_DNA"/>
</dbReference>
<name>A0A9P9Y4J3_9HYPO</name>
<reference evidence="1" key="1">
    <citation type="journal article" date="2021" name="J Fungi (Basel)">
        <title>Genomic and Metabolomic Analyses of the Marine Fungus Emericellopsis cladophorae: Insights into Saltwater Adaptability Mechanisms and Its Biosynthetic Potential.</title>
        <authorList>
            <person name="Goncalves M.F.M."/>
            <person name="Hilario S."/>
            <person name="Van de Peer Y."/>
            <person name="Esteves A.C."/>
            <person name="Alves A."/>
        </authorList>
    </citation>
    <scope>NUCLEOTIDE SEQUENCE</scope>
    <source>
        <strain evidence="1">MUM 19.33</strain>
    </source>
</reference>